<protein>
    <recommendedName>
        <fullName evidence="4">Dipeptidylpeptidase IV N-terminal domain-containing protein</fullName>
    </recommendedName>
</protein>
<dbReference type="EMBL" id="PCXP01000015">
    <property type="protein sequence ID" value="PIR41941.1"/>
    <property type="molecule type" value="Genomic_DNA"/>
</dbReference>
<comment type="caution">
    <text evidence="2">The sequence shown here is derived from an EMBL/GenBank/DDBJ whole genome shotgun (WGS) entry which is preliminary data.</text>
</comment>
<dbReference type="Gene3D" id="2.120.10.30">
    <property type="entry name" value="TolB, C-terminal domain"/>
    <property type="match status" value="1"/>
</dbReference>
<organism evidence="2 3">
    <name type="scientific">Candidatus Yanofskybacteria bacterium CG10_big_fil_rev_8_21_14_0_10_37_15</name>
    <dbReference type="NCBI Taxonomy" id="1975097"/>
    <lineage>
        <taxon>Bacteria</taxon>
        <taxon>Candidatus Yanofskyibacteriota</taxon>
    </lineage>
</organism>
<dbReference type="AlphaFoldDB" id="A0A2H0R5Y8"/>
<reference evidence="2 3" key="1">
    <citation type="submission" date="2017-09" db="EMBL/GenBank/DDBJ databases">
        <title>Depth-based differentiation of microbial function through sediment-hosted aquifers and enrichment of novel symbionts in the deep terrestrial subsurface.</title>
        <authorList>
            <person name="Probst A.J."/>
            <person name="Ladd B."/>
            <person name="Jarett J.K."/>
            <person name="Geller-Mcgrath D.E."/>
            <person name="Sieber C.M."/>
            <person name="Emerson J.B."/>
            <person name="Anantharaman K."/>
            <person name="Thomas B.C."/>
            <person name="Malmstrom R."/>
            <person name="Stieglmeier M."/>
            <person name="Klingl A."/>
            <person name="Woyke T."/>
            <person name="Ryan C.M."/>
            <person name="Banfield J.F."/>
        </authorList>
    </citation>
    <scope>NUCLEOTIDE SEQUENCE [LARGE SCALE GENOMIC DNA]</scope>
    <source>
        <strain evidence="2">CG10_big_fil_rev_8_21_14_0_10_37_15</strain>
    </source>
</reference>
<dbReference type="InterPro" id="IPR011659">
    <property type="entry name" value="WD40"/>
</dbReference>
<evidence type="ECO:0000256" key="1">
    <source>
        <dbReference type="ARBA" id="ARBA00009820"/>
    </source>
</evidence>
<dbReference type="PANTHER" id="PTHR36842">
    <property type="entry name" value="PROTEIN TOLB HOMOLOG"/>
    <property type="match status" value="1"/>
</dbReference>
<evidence type="ECO:0008006" key="4">
    <source>
        <dbReference type="Google" id="ProtNLM"/>
    </source>
</evidence>
<comment type="similarity">
    <text evidence="1">Belongs to the TolB family.</text>
</comment>
<evidence type="ECO:0000313" key="2">
    <source>
        <dbReference type="EMBL" id="PIR41941.1"/>
    </source>
</evidence>
<dbReference type="PANTHER" id="PTHR36842:SF1">
    <property type="entry name" value="PROTEIN TOLB"/>
    <property type="match status" value="1"/>
</dbReference>
<proteinExistence type="inferred from homology"/>
<dbReference type="Proteomes" id="UP000230208">
    <property type="component" value="Unassembled WGS sequence"/>
</dbReference>
<dbReference type="SUPFAM" id="SSF69304">
    <property type="entry name" value="Tricorn protease N-terminal domain"/>
    <property type="match status" value="1"/>
</dbReference>
<dbReference type="InterPro" id="IPR011042">
    <property type="entry name" value="6-blade_b-propeller_TolB-like"/>
</dbReference>
<evidence type="ECO:0000313" key="3">
    <source>
        <dbReference type="Proteomes" id="UP000230208"/>
    </source>
</evidence>
<sequence length="362" mass="40311">MNNKHLIILLVLALSLAAFLIGFLVSQRSLVKQPADIGGAGILEKFNDIPDKNIKSIPREDFFSLSKNAVLSPTISKEKTAVIYHDLKNGQVFENNPKNLVEKIISDKPLPDLMETIWSPNKKEVVSVFSTNKGKNFRYYNYQTNKVVDLGTSIESLIFSPDGSRVAYFQPSGLRGAIYVSTPDGSSSKKIIETRLSNLELYWPSEEYISFKASVNDGDVVYLLSLTGNLTKLVNETEKINTLLWSPDGKTLLYSTKTKGFPSLFVKKISTSSSKDLKISTSAHKCVWSINNKNLFCAVNQSGQEGDDIYKINTVDGSKELVISYVKKVFAKQLLLTGAEDFLIIVEETNDKLYALKITPKN</sequence>
<gene>
    <name evidence="2" type="ORF">COV30_00975</name>
</gene>
<name>A0A2H0R5Y8_9BACT</name>
<dbReference type="Pfam" id="PF07676">
    <property type="entry name" value="PD40"/>
    <property type="match status" value="1"/>
</dbReference>
<accession>A0A2H0R5Y8</accession>